<evidence type="ECO:0000256" key="1">
    <source>
        <dbReference type="SAM" id="MobiDB-lite"/>
    </source>
</evidence>
<reference evidence="2" key="1">
    <citation type="journal article" date="2021" name="PeerJ">
        <title>Extensive microbial diversity within the chicken gut microbiome revealed by metagenomics and culture.</title>
        <authorList>
            <person name="Gilroy R."/>
            <person name="Ravi A."/>
            <person name="Getino M."/>
            <person name="Pursley I."/>
            <person name="Horton D.L."/>
            <person name="Alikhan N.F."/>
            <person name="Baker D."/>
            <person name="Gharbi K."/>
            <person name="Hall N."/>
            <person name="Watson M."/>
            <person name="Adriaenssens E.M."/>
            <person name="Foster-Nyarko E."/>
            <person name="Jarju S."/>
            <person name="Secka A."/>
            <person name="Antonio M."/>
            <person name="Oren A."/>
            <person name="Chaudhuri R.R."/>
            <person name="La Ragione R."/>
            <person name="Hildebrand F."/>
            <person name="Pallen M.J."/>
        </authorList>
    </citation>
    <scope>NUCLEOTIDE SEQUENCE</scope>
    <source>
        <strain evidence="2">ChiGjej5B5-7349</strain>
    </source>
</reference>
<accession>A0A921SPF5</accession>
<dbReference type="Proteomes" id="UP000784435">
    <property type="component" value="Unassembled WGS sequence"/>
</dbReference>
<feature type="compositionally biased region" description="Basic and acidic residues" evidence="1">
    <location>
        <begin position="107"/>
        <end position="122"/>
    </location>
</feature>
<proteinExistence type="predicted"/>
<sequence>MRSPIVLTALCAGLLVLSGCEQGTDLASDPVPVEVTAPEMDPEMAATASAEAEAARQQRATRTVGLAGTLVAPDLPALEIGGISALFDAQPADDGLLVRASATVDVTSRDDGNSDEGGHSDEDGVEGADYPRPAAAIVPVWAAGSLVCDAAEADEALADAVAPLGEAGCHGVVPALGVSG</sequence>
<feature type="region of interest" description="Disordered" evidence="1">
    <location>
        <begin position="107"/>
        <end position="129"/>
    </location>
</feature>
<dbReference type="EMBL" id="DYUK01000249">
    <property type="protein sequence ID" value="HJG81026.1"/>
    <property type="molecule type" value="Genomic_DNA"/>
</dbReference>
<evidence type="ECO:0000313" key="3">
    <source>
        <dbReference type="Proteomes" id="UP000784435"/>
    </source>
</evidence>
<feature type="non-terminal residue" evidence="2">
    <location>
        <position position="180"/>
    </location>
</feature>
<protein>
    <submittedName>
        <fullName evidence="2">Uncharacterized protein</fullName>
    </submittedName>
</protein>
<evidence type="ECO:0000313" key="2">
    <source>
        <dbReference type="EMBL" id="HJG81026.1"/>
    </source>
</evidence>
<comment type="caution">
    <text evidence="2">The sequence shown here is derived from an EMBL/GenBank/DDBJ whole genome shotgun (WGS) entry which is preliminary data.</text>
</comment>
<dbReference type="AlphaFoldDB" id="A0A921SPF5"/>
<gene>
    <name evidence="2" type="ORF">K8V08_11515</name>
</gene>
<organism evidence="2 3">
    <name type="scientific">Brevibacterium senegalense</name>
    <dbReference type="NCBI Taxonomy" id="1033736"/>
    <lineage>
        <taxon>Bacteria</taxon>
        <taxon>Bacillati</taxon>
        <taxon>Actinomycetota</taxon>
        <taxon>Actinomycetes</taxon>
        <taxon>Micrococcales</taxon>
        <taxon>Brevibacteriaceae</taxon>
        <taxon>Brevibacterium</taxon>
    </lineage>
</organism>
<name>A0A921SPF5_9MICO</name>
<reference evidence="2" key="2">
    <citation type="submission" date="2021-09" db="EMBL/GenBank/DDBJ databases">
        <authorList>
            <person name="Gilroy R."/>
        </authorList>
    </citation>
    <scope>NUCLEOTIDE SEQUENCE</scope>
    <source>
        <strain evidence="2">ChiGjej5B5-7349</strain>
    </source>
</reference>
<dbReference type="PROSITE" id="PS51257">
    <property type="entry name" value="PROKAR_LIPOPROTEIN"/>
    <property type="match status" value="1"/>
</dbReference>